<keyword evidence="2 13" id="KW-0963">Cytoplasm</keyword>
<evidence type="ECO:0000256" key="1">
    <source>
        <dbReference type="ARBA" id="ARBA00009518"/>
    </source>
</evidence>
<dbReference type="Pfam" id="PF02075">
    <property type="entry name" value="RuvC"/>
    <property type="match status" value="1"/>
</dbReference>
<dbReference type="PANTHER" id="PTHR30194:SF3">
    <property type="entry name" value="CROSSOVER JUNCTION ENDODEOXYRIBONUCLEASE RUVC"/>
    <property type="match status" value="1"/>
</dbReference>
<comment type="function">
    <text evidence="13">The RuvA-RuvB-RuvC complex processes Holliday junction (HJ) DNA during genetic recombination and DNA repair. Endonuclease that resolves HJ intermediates. Cleaves cruciform DNA by making single-stranded nicks across the HJ at symmetrical positions within the homologous arms, yielding a 5'-phosphate and a 3'-hydroxyl group; requires a central core of homology in the junction. The consensus cleavage sequence is 5'-(A/T)TT(C/G)-3'. Cleavage occurs on the 3'-side of the TT dinucleotide at the point of strand exchange. HJ branch migration catalyzed by RuvA-RuvB allows RuvC to scan DNA until it finds its consensus sequence, where it cleaves and resolves the cruciform DNA.</text>
</comment>
<keyword evidence="10 13" id="KW-0233">DNA recombination</keyword>
<evidence type="ECO:0000256" key="11">
    <source>
        <dbReference type="ARBA" id="ARBA00023204"/>
    </source>
</evidence>
<comment type="subunit">
    <text evidence="13">Homodimer which binds Holliday junction (HJ) DNA. The HJ becomes 2-fold symmetrical on binding to RuvC with unstacked arms; it has a different conformation from HJ DNA in complex with RuvA. In the full resolvosome a probable DNA-RuvA(4)-RuvB(12)-RuvC(2) complex forms which resolves the HJ.</text>
</comment>
<comment type="similarity">
    <text evidence="1 13">Belongs to the RuvC family.</text>
</comment>
<comment type="cofactor">
    <cofactor evidence="13">
        <name>Mg(2+)</name>
        <dbReference type="ChEBI" id="CHEBI:18420"/>
    </cofactor>
    <text evidence="13">Binds 2 Mg(2+) ion per subunit.</text>
</comment>
<sequence length="170" mass="18644">MRVLGIDPGMALLGYGIVTDPETPRALTYGVVSTAAHLRPERRLVSLYEELRRLLQQWQPDVVALEQLFFARNVTTALAVGQARGVVLLLCGQLSIPVVEYTPAQVKQAIGGYGRAGKRQMQEMVRLLLQLPSIPQPDDAADALAIALCHLHHLRSPWIKESHEQAPGPG</sequence>
<comment type="caution">
    <text evidence="15">The sequence shown here is derived from an EMBL/GenBank/DDBJ whole genome shotgun (WGS) entry which is preliminary data.</text>
</comment>
<dbReference type="NCBIfam" id="NF000711">
    <property type="entry name" value="PRK00039.2-1"/>
    <property type="match status" value="1"/>
</dbReference>
<evidence type="ECO:0000256" key="10">
    <source>
        <dbReference type="ARBA" id="ARBA00023172"/>
    </source>
</evidence>
<feature type="active site" evidence="13">
    <location>
        <position position="66"/>
    </location>
</feature>
<keyword evidence="5 13" id="KW-0255">Endonuclease</keyword>
<evidence type="ECO:0000256" key="12">
    <source>
        <dbReference type="ARBA" id="ARBA00029354"/>
    </source>
</evidence>
<dbReference type="FunFam" id="3.30.420.10:FF:000002">
    <property type="entry name" value="Crossover junction endodeoxyribonuclease RuvC"/>
    <property type="match status" value="1"/>
</dbReference>
<dbReference type="NCBIfam" id="TIGR00228">
    <property type="entry name" value="ruvC"/>
    <property type="match status" value="1"/>
</dbReference>
<keyword evidence="6 13" id="KW-0227">DNA damage</keyword>
<evidence type="ECO:0000256" key="4">
    <source>
        <dbReference type="ARBA" id="ARBA00022723"/>
    </source>
</evidence>
<dbReference type="InterPro" id="IPR036397">
    <property type="entry name" value="RNaseH_sf"/>
</dbReference>
<dbReference type="InterPro" id="IPR020563">
    <property type="entry name" value="X-over_junc_endoDNase_Mg_BS"/>
</dbReference>
<dbReference type="GO" id="GO:0006310">
    <property type="term" value="P:DNA recombination"/>
    <property type="evidence" value="ECO:0007669"/>
    <property type="project" value="UniProtKB-UniRule"/>
</dbReference>
<dbReference type="PANTHER" id="PTHR30194">
    <property type="entry name" value="CROSSOVER JUNCTION ENDODEOXYRIBONUCLEASE RUVC"/>
    <property type="match status" value="1"/>
</dbReference>
<feature type="binding site" evidence="13">
    <location>
        <position position="7"/>
    </location>
    <ligand>
        <name>Mg(2+)</name>
        <dbReference type="ChEBI" id="CHEBI:18420"/>
        <label>1</label>
    </ligand>
</feature>
<organism evidence="15">
    <name type="scientific">Thermomicrobium roseum</name>
    <dbReference type="NCBI Taxonomy" id="500"/>
    <lineage>
        <taxon>Bacteria</taxon>
        <taxon>Pseudomonadati</taxon>
        <taxon>Thermomicrobiota</taxon>
        <taxon>Thermomicrobia</taxon>
        <taxon>Thermomicrobiales</taxon>
        <taxon>Thermomicrobiaceae</taxon>
        <taxon>Thermomicrobium</taxon>
    </lineage>
</organism>
<accession>A0A7C2BDZ4</accession>
<dbReference type="Gene3D" id="3.30.420.10">
    <property type="entry name" value="Ribonuclease H-like superfamily/Ribonuclease H"/>
    <property type="match status" value="1"/>
</dbReference>
<dbReference type="EMBL" id="DSJL01000009">
    <property type="protein sequence ID" value="HEF64827.1"/>
    <property type="molecule type" value="Genomic_DNA"/>
</dbReference>
<dbReference type="GO" id="GO:0008821">
    <property type="term" value="F:crossover junction DNA endonuclease activity"/>
    <property type="evidence" value="ECO:0007669"/>
    <property type="project" value="UniProtKB-UniRule"/>
</dbReference>
<dbReference type="GO" id="GO:0048476">
    <property type="term" value="C:Holliday junction resolvase complex"/>
    <property type="evidence" value="ECO:0007669"/>
    <property type="project" value="UniProtKB-UniRule"/>
</dbReference>
<keyword evidence="9 13" id="KW-0238">DNA-binding</keyword>
<dbReference type="HAMAP" id="MF_00034">
    <property type="entry name" value="RuvC"/>
    <property type="match status" value="1"/>
</dbReference>
<dbReference type="EC" id="3.1.21.10" evidence="13 14"/>
<dbReference type="GO" id="GO:0003677">
    <property type="term" value="F:DNA binding"/>
    <property type="evidence" value="ECO:0007669"/>
    <property type="project" value="UniProtKB-KW"/>
</dbReference>
<feature type="binding site" evidence="13">
    <location>
        <position position="66"/>
    </location>
    <ligand>
        <name>Mg(2+)</name>
        <dbReference type="ChEBI" id="CHEBI:18420"/>
        <label>2</label>
    </ligand>
</feature>
<dbReference type="InterPro" id="IPR012337">
    <property type="entry name" value="RNaseH-like_sf"/>
</dbReference>
<evidence type="ECO:0000256" key="7">
    <source>
        <dbReference type="ARBA" id="ARBA00022801"/>
    </source>
</evidence>
<keyword evidence="11 13" id="KW-0234">DNA repair</keyword>
<name>A0A7C2BDZ4_THERO</name>
<keyword evidence="3 13" id="KW-0540">Nuclease</keyword>
<evidence type="ECO:0000256" key="2">
    <source>
        <dbReference type="ARBA" id="ARBA00022490"/>
    </source>
</evidence>
<evidence type="ECO:0000256" key="13">
    <source>
        <dbReference type="HAMAP-Rule" id="MF_00034"/>
    </source>
</evidence>
<protein>
    <recommendedName>
        <fullName evidence="13 14">Crossover junction endodeoxyribonuclease RuvC</fullName>
        <ecNumber evidence="13 14">3.1.21.10</ecNumber>
    </recommendedName>
    <alternativeName>
        <fullName evidence="13">Holliday junction nuclease RuvC</fullName>
    </alternativeName>
    <alternativeName>
        <fullName evidence="13">Holliday junction resolvase RuvC</fullName>
    </alternativeName>
</protein>
<evidence type="ECO:0000256" key="14">
    <source>
        <dbReference type="NCBIfam" id="TIGR00228"/>
    </source>
</evidence>
<proteinExistence type="inferred from homology"/>
<feature type="active site" evidence="13">
    <location>
        <position position="139"/>
    </location>
</feature>
<dbReference type="PROSITE" id="PS01321">
    <property type="entry name" value="RUVC"/>
    <property type="match status" value="1"/>
</dbReference>
<dbReference type="CDD" id="cd16962">
    <property type="entry name" value="RuvC"/>
    <property type="match status" value="1"/>
</dbReference>
<dbReference type="SUPFAM" id="SSF53098">
    <property type="entry name" value="Ribonuclease H-like"/>
    <property type="match status" value="1"/>
</dbReference>
<dbReference type="InterPro" id="IPR002176">
    <property type="entry name" value="X-over_junc_endoDNase_RuvC"/>
</dbReference>
<reference evidence="15" key="1">
    <citation type="journal article" date="2020" name="mSystems">
        <title>Genome- and Community-Level Interaction Insights into Carbon Utilization and Element Cycling Functions of Hydrothermarchaeota in Hydrothermal Sediment.</title>
        <authorList>
            <person name="Zhou Z."/>
            <person name="Liu Y."/>
            <person name="Xu W."/>
            <person name="Pan J."/>
            <person name="Luo Z.H."/>
            <person name="Li M."/>
        </authorList>
    </citation>
    <scope>NUCLEOTIDE SEQUENCE [LARGE SCALE GENOMIC DNA]</scope>
    <source>
        <strain evidence="15">SpSt-222</strain>
    </source>
</reference>
<gene>
    <name evidence="13 15" type="primary">ruvC</name>
    <name evidence="15" type="ORF">ENP47_04405</name>
</gene>
<keyword evidence="8 13" id="KW-0460">Magnesium</keyword>
<evidence type="ECO:0000256" key="9">
    <source>
        <dbReference type="ARBA" id="ARBA00023125"/>
    </source>
</evidence>
<comment type="subcellular location">
    <subcellularLocation>
        <location evidence="13">Cytoplasm</location>
    </subcellularLocation>
</comment>
<dbReference type="GO" id="GO:0000287">
    <property type="term" value="F:magnesium ion binding"/>
    <property type="evidence" value="ECO:0007669"/>
    <property type="project" value="UniProtKB-UniRule"/>
</dbReference>
<feature type="active site" evidence="13">
    <location>
        <position position="7"/>
    </location>
</feature>
<evidence type="ECO:0000313" key="15">
    <source>
        <dbReference type="EMBL" id="HEF64827.1"/>
    </source>
</evidence>
<evidence type="ECO:0000256" key="5">
    <source>
        <dbReference type="ARBA" id="ARBA00022759"/>
    </source>
</evidence>
<feature type="binding site" evidence="13">
    <location>
        <position position="139"/>
    </location>
    <ligand>
        <name>Mg(2+)</name>
        <dbReference type="ChEBI" id="CHEBI:18420"/>
        <label>1</label>
    </ligand>
</feature>
<evidence type="ECO:0000256" key="6">
    <source>
        <dbReference type="ARBA" id="ARBA00022763"/>
    </source>
</evidence>
<dbReference type="GO" id="GO:0005737">
    <property type="term" value="C:cytoplasm"/>
    <property type="evidence" value="ECO:0007669"/>
    <property type="project" value="UniProtKB-SubCell"/>
</dbReference>
<evidence type="ECO:0000256" key="8">
    <source>
        <dbReference type="ARBA" id="ARBA00022842"/>
    </source>
</evidence>
<dbReference type="AlphaFoldDB" id="A0A7C2BDZ4"/>
<dbReference type="PRINTS" id="PR00696">
    <property type="entry name" value="RSOLVASERUVC"/>
</dbReference>
<keyword evidence="4 13" id="KW-0479">Metal-binding</keyword>
<comment type="catalytic activity">
    <reaction evidence="12 13">
        <text>Endonucleolytic cleavage at a junction such as a reciprocal single-stranded crossover between two homologous DNA duplexes (Holliday junction).</text>
        <dbReference type="EC" id="3.1.21.10"/>
    </reaction>
</comment>
<keyword evidence="7 13" id="KW-0378">Hydrolase</keyword>
<dbReference type="GO" id="GO:0006281">
    <property type="term" value="P:DNA repair"/>
    <property type="evidence" value="ECO:0007669"/>
    <property type="project" value="UniProtKB-UniRule"/>
</dbReference>
<evidence type="ECO:0000256" key="3">
    <source>
        <dbReference type="ARBA" id="ARBA00022722"/>
    </source>
</evidence>